<feature type="region of interest" description="Disordered" evidence="2">
    <location>
        <begin position="562"/>
        <end position="626"/>
    </location>
</feature>
<protein>
    <recommendedName>
        <fullName evidence="4">CAP-Gly domain-containing protein</fullName>
    </recommendedName>
</protein>
<feature type="compositionally biased region" description="Polar residues" evidence="2">
    <location>
        <begin position="1"/>
        <end position="22"/>
    </location>
</feature>
<dbReference type="EMBL" id="CH991559">
    <property type="protein sequence ID" value="EDQ87418.1"/>
    <property type="molecule type" value="Genomic_DNA"/>
</dbReference>
<organism evidence="5 6">
    <name type="scientific">Monosiga brevicollis</name>
    <name type="common">Choanoflagellate</name>
    <dbReference type="NCBI Taxonomy" id="81824"/>
    <lineage>
        <taxon>Eukaryota</taxon>
        <taxon>Choanoflagellata</taxon>
        <taxon>Craspedida</taxon>
        <taxon>Salpingoecidae</taxon>
        <taxon>Monosiga</taxon>
    </lineage>
</organism>
<feature type="domain" description="CAP-Gly" evidence="4">
    <location>
        <begin position="140"/>
        <end position="212"/>
    </location>
</feature>
<evidence type="ECO:0000256" key="2">
    <source>
        <dbReference type="SAM" id="MobiDB-lite"/>
    </source>
</evidence>
<feature type="compositionally biased region" description="Polar residues" evidence="2">
    <location>
        <begin position="1281"/>
        <end position="1291"/>
    </location>
</feature>
<feature type="compositionally biased region" description="Low complexity" evidence="2">
    <location>
        <begin position="1213"/>
        <end position="1226"/>
    </location>
</feature>
<feature type="region of interest" description="Disordered" evidence="2">
    <location>
        <begin position="741"/>
        <end position="778"/>
    </location>
</feature>
<proteinExistence type="predicted"/>
<evidence type="ECO:0000256" key="1">
    <source>
        <dbReference type="SAM" id="Coils"/>
    </source>
</evidence>
<feature type="coiled-coil region" evidence="1">
    <location>
        <begin position="709"/>
        <end position="736"/>
    </location>
</feature>
<dbReference type="InterPro" id="IPR036859">
    <property type="entry name" value="CAP-Gly_dom_sf"/>
</dbReference>
<keyword evidence="6" id="KW-1185">Reference proteome</keyword>
<feature type="region of interest" description="Disordered" evidence="2">
    <location>
        <begin position="856"/>
        <end position="908"/>
    </location>
</feature>
<feature type="region of interest" description="Disordered" evidence="2">
    <location>
        <begin position="790"/>
        <end position="820"/>
    </location>
</feature>
<feature type="compositionally biased region" description="Basic residues" evidence="2">
    <location>
        <begin position="293"/>
        <end position="304"/>
    </location>
</feature>
<feature type="region of interest" description="Disordered" evidence="2">
    <location>
        <begin position="1151"/>
        <end position="1434"/>
    </location>
</feature>
<feature type="compositionally biased region" description="Basic and acidic residues" evidence="2">
    <location>
        <begin position="876"/>
        <end position="886"/>
    </location>
</feature>
<name>A9V4R7_MONBE</name>
<feature type="compositionally biased region" description="Acidic residues" evidence="2">
    <location>
        <begin position="1245"/>
        <end position="1258"/>
    </location>
</feature>
<feature type="compositionally biased region" description="Polar residues" evidence="2">
    <location>
        <begin position="1155"/>
        <end position="1167"/>
    </location>
</feature>
<dbReference type="InParanoid" id="A9V4R7"/>
<keyword evidence="3" id="KW-0472">Membrane</keyword>
<gene>
    <name evidence="5" type="ORF">MONBRDRAFT_9958</name>
</gene>
<dbReference type="SUPFAM" id="SSF74924">
    <property type="entry name" value="Cap-Gly domain"/>
    <property type="match status" value="1"/>
</dbReference>
<feature type="region of interest" description="Disordered" evidence="2">
    <location>
        <begin position="261"/>
        <end position="338"/>
    </location>
</feature>
<feature type="compositionally biased region" description="Polar residues" evidence="2">
    <location>
        <begin position="60"/>
        <end position="74"/>
    </location>
</feature>
<feature type="region of interest" description="Disordered" evidence="2">
    <location>
        <begin position="943"/>
        <end position="998"/>
    </location>
</feature>
<feature type="region of interest" description="Disordered" evidence="2">
    <location>
        <begin position="180"/>
        <end position="202"/>
    </location>
</feature>
<dbReference type="Proteomes" id="UP000001357">
    <property type="component" value="Unassembled WGS sequence"/>
</dbReference>
<dbReference type="GeneID" id="5893023"/>
<accession>A9V4R7</accession>
<dbReference type="RefSeq" id="XP_001747678.1">
    <property type="nucleotide sequence ID" value="XM_001747626.1"/>
</dbReference>
<evidence type="ECO:0000313" key="6">
    <source>
        <dbReference type="Proteomes" id="UP000001357"/>
    </source>
</evidence>
<dbReference type="SUPFAM" id="SSF75704">
    <property type="entry name" value="Mitotic arrest deficient-like 1, Mad1"/>
    <property type="match status" value="1"/>
</dbReference>
<evidence type="ECO:0000313" key="5">
    <source>
        <dbReference type="EMBL" id="EDQ87418.1"/>
    </source>
</evidence>
<dbReference type="KEGG" id="mbr:MONBRDRAFT_9958"/>
<feature type="coiled-coil region" evidence="1">
    <location>
        <begin position="381"/>
        <end position="436"/>
    </location>
</feature>
<keyword evidence="3" id="KW-0812">Transmembrane</keyword>
<dbReference type="SMART" id="SM01052">
    <property type="entry name" value="CAP_GLY"/>
    <property type="match status" value="1"/>
</dbReference>
<keyword evidence="1" id="KW-0175">Coiled coil</keyword>
<feature type="compositionally biased region" description="Polar residues" evidence="2">
    <location>
        <begin position="1422"/>
        <end position="1431"/>
    </location>
</feature>
<evidence type="ECO:0000256" key="3">
    <source>
        <dbReference type="SAM" id="Phobius"/>
    </source>
</evidence>
<dbReference type="Gene3D" id="2.30.30.190">
    <property type="entry name" value="CAP Gly-rich-like domain"/>
    <property type="match status" value="1"/>
</dbReference>
<feature type="compositionally biased region" description="Polar residues" evidence="2">
    <location>
        <begin position="859"/>
        <end position="870"/>
    </location>
</feature>
<feature type="region of interest" description="Disordered" evidence="2">
    <location>
        <begin position="1"/>
        <end position="114"/>
    </location>
</feature>
<feature type="compositionally biased region" description="Basic and acidic residues" evidence="2">
    <location>
        <begin position="1402"/>
        <end position="1411"/>
    </location>
</feature>
<feature type="region of interest" description="Disordered" evidence="2">
    <location>
        <begin position="1467"/>
        <end position="1506"/>
    </location>
</feature>
<feature type="transmembrane region" description="Helical" evidence="3">
    <location>
        <begin position="1535"/>
        <end position="1561"/>
    </location>
</feature>
<feature type="compositionally biased region" description="Polar residues" evidence="2">
    <location>
        <begin position="565"/>
        <end position="578"/>
    </location>
</feature>
<feature type="region of interest" description="Disordered" evidence="2">
    <location>
        <begin position="660"/>
        <end position="683"/>
    </location>
</feature>
<feature type="compositionally biased region" description="Polar residues" evidence="2">
    <location>
        <begin position="586"/>
        <end position="595"/>
    </location>
</feature>
<reference evidence="5 6" key="1">
    <citation type="journal article" date="2008" name="Nature">
        <title>The genome of the choanoflagellate Monosiga brevicollis and the origin of metazoans.</title>
        <authorList>
            <consortium name="JGI Sequencing"/>
            <person name="King N."/>
            <person name="Westbrook M.J."/>
            <person name="Young S.L."/>
            <person name="Kuo A."/>
            <person name="Abedin M."/>
            <person name="Chapman J."/>
            <person name="Fairclough S."/>
            <person name="Hellsten U."/>
            <person name="Isogai Y."/>
            <person name="Letunic I."/>
            <person name="Marr M."/>
            <person name="Pincus D."/>
            <person name="Putnam N."/>
            <person name="Rokas A."/>
            <person name="Wright K.J."/>
            <person name="Zuzow R."/>
            <person name="Dirks W."/>
            <person name="Good M."/>
            <person name="Goodstein D."/>
            <person name="Lemons D."/>
            <person name="Li W."/>
            <person name="Lyons J.B."/>
            <person name="Morris A."/>
            <person name="Nichols S."/>
            <person name="Richter D.J."/>
            <person name="Salamov A."/>
            <person name="Bork P."/>
            <person name="Lim W.A."/>
            <person name="Manning G."/>
            <person name="Miller W.T."/>
            <person name="McGinnis W."/>
            <person name="Shapiro H."/>
            <person name="Tjian R."/>
            <person name="Grigoriev I.V."/>
            <person name="Rokhsar D."/>
        </authorList>
    </citation>
    <scope>NUCLEOTIDE SEQUENCE [LARGE SCALE GENOMIC DNA]</scope>
    <source>
        <strain evidence="6">MX1 / ATCC 50154</strain>
    </source>
</reference>
<feature type="compositionally biased region" description="Polar residues" evidence="2">
    <location>
        <begin position="308"/>
        <end position="328"/>
    </location>
</feature>
<keyword evidence="3" id="KW-1133">Transmembrane helix</keyword>
<dbReference type="InterPro" id="IPR000938">
    <property type="entry name" value="CAP-Gly_domain"/>
</dbReference>
<evidence type="ECO:0000259" key="4">
    <source>
        <dbReference type="SMART" id="SM01052"/>
    </source>
</evidence>
<sequence length="1569" mass="168482">MDPQADQAQSHKGSEPQANSNASSPSRDKSPPRSRTPISREALRLRDESFEESSVGLGQMSPSIQRFASSMSDENLSDGIPEREHEHEHERELEHGQHSQHDPDEPNPVDLGSNVLSSATERRHVLQHARTSPPATPLELGTRALLDKNSACILRFVGTVDSFQGTMYGVELLDAKGNTDGQFESDGSQGLREPQGRTRAKSDVAIPRASLMTVEETEDRRASLGDLSCSTSQDYYGNVKAVPSIVLTGAGGEDSVLVDGKACGSTIGDEDTARSAGGSPPRSSPKHSETKTPIHHHSSPRHTHSSPGNSVPTSPDKSPQRNNAQIPSRATPPSHAARLRDQEVKGPLQAILRQLSEASRLPYSPSSSDGAETLDGLQFLVDDLVQQRDDALSRAEVLTNQAVDKAVQIANLTRSHQELTNNLDSHLKHLKQVEASVVEKDEDLRLCKEHITVLEDKLGALDSEGKTFSAPPPARYQRELDAQASHISKLRMENEELRKELEAAKNLTQKVDNPLRPELEAAQQTILSLESQLEQVRSVSSSQYADRLRQENDRLRRRLAALETGNATANQPASSITLPDTEDRATSSPHPSKQGASDPAAVAARAMSPTHSTPLRSVTSSRPRPFMSPALMRMEKVLNDSIEKSLRTEYGIRQRRAELSQSGASAVASPNVTRNTADGSSPFQTPVGVSAGSPHFSTGANGAASATGEAALRQRLQEVEARNRHMERELMQMRLERAAEHASLSVTATGSKTEGKDDSSNEPLKAQSSGDDRSMDQNDDSVLQQVRGFRRHSPGSGRPTEVLPGAPAHQTSTTGPDMDAAVQDTVSHGTASMPNQSQGASLTIEKLAQLESQVDMISDQASDKPSNINGWASDVARSRADSDDVRPTGMDEDETNAGESSRSGSIDIRAARESHGSLGSAGRSRLGSNHRFSGSLLVDRKISQDNASTDSEGAASYVRDDEDTEDDMEKRQRSSFVDLNDPDAYFESETEESEDDKMHTRTLELLAQFHQPASLDVLGLDGANSVTRSALGVDDASVTSLSRTNSDAIDTLSVRSSSGRPSLLVDEASLASRRSSLESVLSLHGVAHLHDMVCKCPRRPGDCPRLQALLTQPGEQDRLHRQICRLKHVATDCPTMQSILQSMDIAIAPSPAGATETTSSPLVNNVSVHGRSRPSPSVARRQHSLAESGTGPDTEPGNLLRAGQPDDDDEDGITPTGTPTGTPTRGSFSTGAGGATPVHTKRDDVDFEDDEDTDEEEANREALLALQSRSGKGRSRILGPTKTNNSATGSSFGLAGEESETESESSHAIGLSRLRQLRSSGMNFSEASSVMEHHHEESEESGSESDAGDRLTELQRLSKIQLRRQDSATTVNSVQTDASKSTDLPLSPEPLRANRPTWWERALTKSKERNLQKALTGEGNDTVDNSESSPRLSRFRSIHDYNSESEQMSEPEELEDDGGAELLRRAAAGPMRRSSSRSSNVGTKPGAAGEGTGKGKQGSQDASAGPATTTAAAAAATPAVVTQNAGRLLSAAKTLFWVLAIVLLACLVIGGIAVGSLHFVIPHLYIPFV</sequence>
<feature type="compositionally biased region" description="Basic and acidic residues" evidence="2">
    <location>
        <begin position="80"/>
        <end position="104"/>
    </location>
</feature>
<dbReference type="Pfam" id="PF01302">
    <property type="entry name" value="CAP_GLY"/>
    <property type="match status" value="1"/>
</dbReference>
<feature type="compositionally biased region" description="Acidic residues" evidence="2">
    <location>
        <begin position="980"/>
        <end position="995"/>
    </location>
</feature>
<feature type="compositionally biased region" description="Polar residues" evidence="2">
    <location>
        <begin position="1367"/>
        <end position="1384"/>
    </location>
</feature>
<feature type="compositionally biased region" description="Polar residues" evidence="2">
    <location>
        <begin position="609"/>
        <end position="622"/>
    </location>
</feature>